<keyword evidence="2 4" id="KW-0863">Zinc-finger</keyword>
<reference evidence="7 8" key="1">
    <citation type="journal article" date="2018" name="Gigascience">
        <title>Genomes of trombidid mites reveal novel predicted allergens and laterally-transferred genes associated with secondary metabolism.</title>
        <authorList>
            <person name="Dong X."/>
            <person name="Chaisiri K."/>
            <person name="Xia D."/>
            <person name="Armstrong S.D."/>
            <person name="Fang Y."/>
            <person name="Donnelly M.J."/>
            <person name="Kadowaki T."/>
            <person name="McGarry J.W."/>
            <person name="Darby A.C."/>
            <person name="Makepeace B.L."/>
        </authorList>
    </citation>
    <scope>NUCLEOTIDE SEQUENCE [LARGE SCALE GENOMIC DNA]</scope>
    <source>
        <strain evidence="7">UoL-UT</strain>
    </source>
</reference>
<dbReference type="GO" id="GO:0000978">
    <property type="term" value="F:RNA polymerase II cis-regulatory region sequence-specific DNA binding"/>
    <property type="evidence" value="ECO:0007669"/>
    <property type="project" value="TreeGrafter"/>
</dbReference>
<evidence type="ECO:0000313" key="7">
    <source>
        <dbReference type="EMBL" id="RWS29369.1"/>
    </source>
</evidence>
<dbReference type="Gene3D" id="3.30.160.60">
    <property type="entry name" value="Classic Zinc Finger"/>
    <property type="match status" value="2"/>
</dbReference>
<dbReference type="InterPro" id="IPR036236">
    <property type="entry name" value="Znf_C2H2_sf"/>
</dbReference>
<keyword evidence="1" id="KW-0479">Metal-binding</keyword>
<evidence type="ECO:0000256" key="4">
    <source>
        <dbReference type="PROSITE-ProRule" id="PRU00042"/>
    </source>
</evidence>
<gene>
    <name evidence="7" type="ORF">B4U80_06638</name>
</gene>
<keyword evidence="8" id="KW-1185">Reference proteome</keyword>
<proteinExistence type="predicted"/>
<dbReference type="PANTHER" id="PTHR23235:SF166">
    <property type="entry name" value="DENDRITIC ARBOR REDUCTION PROTEIN 1"/>
    <property type="match status" value="1"/>
</dbReference>
<feature type="domain" description="C2H2-type" evidence="6">
    <location>
        <begin position="356"/>
        <end position="379"/>
    </location>
</feature>
<sequence>MDILPSANIFNELQVVHDTGYLSAQLSLEDKWQQTILEMERYLKDEPKIRSFHKLNDPWDMFSKPLKSEMTLKECERMLTESATDTDKSDDTDDEKCLPTISAVDSCGEDRLSVSDLDINEKNIDSASISSVGSASGDHLLPWENCLNDQHTIAAIVKTTIKHVTKQQAKESCSRGRSNRSKKENSLKVASSKISCKSLVHSKANENSALTPPSSPEVTALIANSALLRGAVHQESSEGASLPLTVLASNGSAFSSHDSVESSTEDVSRLIQTTVKEGYISVSLMGAKRCTRNRLISRPTKEHIQVSTLAIVDSRVSLCFPGEKPYKCSWEGCEWRFARSDELTRHFRKHTGSKPFKCSHCERCFSRSDHLALHMKRHQ</sequence>
<dbReference type="PROSITE" id="PS00028">
    <property type="entry name" value="ZINC_FINGER_C2H2_1"/>
    <property type="match status" value="2"/>
</dbReference>
<dbReference type="OrthoDB" id="4748970at2759"/>
<keyword evidence="3" id="KW-0862">Zinc</keyword>
<dbReference type="PANTHER" id="PTHR23235">
    <property type="entry name" value="KRUEPPEL-LIKE TRANSCRIPTION FACTOR"/>
    <property type="match status" value="1"/>
</dbReference>
<name>A0A443SPA4_9ACAR</name>
<evidence type="ECO:0000256" key="5">
    <source>
        <dbReference type="SAM" id="MobiDB-lite"/>
    </source>
</evidence>
<dbReference type="Pfam" id="PF00096">
    <property type="entry name" value="zf-C2H2"/>
    <property type="match status" value="2"/>
</dbReference>
<accession>A0A443SPA4</accession>
<dbReference type="InterPro" id="IPR013087">
    <property type="entry name" value="Znf_C2H2_type"/>
</dbReference>
<dbReference type="Proteomes" id="UP000288716">
    <property type="component" value="Unassembled WGS sequence"/>
</dbReference>
<dbReference type="GO" id="GO:0008270">
    <property type="term" value="F:zinc ion binding"/>
    <property type="evidence" value="ECO:0007669"/>
    <property type="project" value="UniProtKB-KW"/>
</dbReference>
<feature type="domain" description="C2H2-type" evidence="6">
    <location>
        <begin position="326"/>
        <end position="355"/>
    </location>
</feature>
<dbReference type="FunFam" id="3.30.160.60:FF:000007">
    <property type="entry name" value="Basic krueppel-like factor 3"/>
    <property type="match status" value="1"/>
</dbReference>
<evidence type="ECO:0000259" key="6">
    <source>
        <dbReference type="PROSITE" id="PS50157"/>
    </source>
</evidence>
<evidence type="ECO:0000313" key="8">
    <source>
        <dbReference type="Proteomes" id="UP000288716"/>
    </source>
</evidence>
<organism evidence="7 8">
    <name type="scientific">Leptotrombidium deliense</name>
    <dbReference type="NCBI Taxonomy" id="299467"/>
    <lineage>
        <taxon>Eukaryota</taxon>
        <taxon>Metazoa</taxon>
        <taxon>Ecdysozoa</taxon>
        <taxon>Arthropoda</taxon>
        <taxon>Chelicerata</taxon>
        <taxon>Arachnida</taxon>
        <taxon>Acari</taxon>
        <taxon>Acariformes</taxon>
        <taxon>Trombidiformes</taxon>
        <taxon>Prostigmata</taxon>
        <taxon>Anystina</taxon>
        <taxon>Parasitengona</taxon>
        <taxon>Trombiculoidea</taxon>
        <taxon>Trombiculidae</taxon>
        <taxon>Leptotrombidium</taxon>
    </lineage>
</organism>
<dbReference type="VEuPathDB" id="VectorBase:LDEU002671"/>
<dbReference type="SMART" id="SM00355">
    <property type="entry name" value="ZnF_C2H2"/>
    <property type="match status" value="2"/>
</dbReference>
<dbReference type="STRING" id="299467.A0A443SPA4"/>
<dbReference type="EMBL" id="NCKV01000948">
    <property type="protein sequence ID" value="RWS29369.1"/>
    <property type="molecule type" value="Genomic_DNA"/>
</dbReference>
<dbReference type="CDD" id="cd21973">
    <property type="entry name" value="KLF6_7_N-like"/>
    <property type="match status" value="1"/>
</dbReference>
<dbReference type="PROSITE" id="PS50157">
    <property type="entry name" value="ZINC_FINGER_C2H2_2"/>
    <property type="match status" value="2"/>
</dbReference>
<evidence type="ECO:0000256" key="2">
    <source>
        <dbReference type="ARBA" id="ARBA00022771"/>
    </source>
</evidence>
<comment type="caution">
    <text evidence="7">The sequence shown here is derived from an EMBL/GenBank/DDBJ whole genome shotgun (WGS) entry which is preliminary data.</text>
</comment>
<protein>
    <submittedName>
        <fullName evidence="7">Krueppel-like factor 6</fullName>
    </submittedName>
</protein>
<feature type="region of interest" description="Disordered" evidence="5">
    <location>
        <begin position="168"/>
        <end position="188"/>
    </location>
</feature>
<evidence type="ECO:0000256" key="3">
    <source>
        <dbReference type="ARBA" id="ARBA00022833"/>
    </source>
</evidence>
<dbReference type="SUPFAM" id="SSF57667">
    <property type="entry name" value="beta-beta-alpha zinc fingers"/>
    <property type="match status" value="1"/>
</dbReference>
<evidence type="ECO:0000256" key="1">
    <source>
        <dbReference type="ARBA" id="ARBA00022723"/>
    </source>
</evidence>
<dbReference type="AlphaFoldDB" id="A0A443SPA4"/>
<dbReference type="GO" id="GO:0000981">
    <property type="term" value="F:DNA-binding transcription factor activity, RNA polymerase II-specific"/>
    <property type="evidence" value="ECO:0007669"/>
    <property type="project" value="TreeGrafter"/>
</dbReference>